<dbReference type="GO" id="GO:0006412">
    <property type="term" value="P:translation"/>
    <property type="evidence" value="ECO:0007669"/>
    <property type="project" value="UniProtKB-UniRule"/>
</dbReference>
<keyword evidence="2" id="KW-0648">Protein biosynthesis</keyword>
<keyword evidence="2" id="KW-0408">Iron</keyword>
<feature type="active site" evidence="2">
    <location>
        <position position="147"/>
    </location>
</feature>
<feature type="binding site" evidence="2">
    <location>
        <position position="150"/>
    </location>
    <ligand>
        <name>Fe cation</name>
        <dbReference type="ChEBI" id="CHEBI:24875"/>
    </ligand>
</feature>
<sequence>MHGRDTFFEPFVPMALLKIARMGHPVLIAPALPVDDPTAPEIRRLVADMAETMEDASGLGLAAPQVHVGLRLFVWRTGAGGISALINPELEAVGEETELGWEGCLSIPGLRGAVRRATRLRFRGYDINGAPVAGEAAGLVARVMQHETDHLDGVLYPMRMEDLSLFGFNEELAREAASRAADKEG</sequence>
<comment type="cofactor">
    <cofactor evidence="2">
        <name>Fe(2+)</name>
        <dbReference type="ChEBI" id="CHEBI:29033"/>
    </cofactor>
    <text evidence="2">Binds 1 Fe(2+) ion.</text>
</comment>
<dbReference type="InterPro" id="IPR023635">
    <property type="entry name" value="Peptide_deformylase"/>
</dbReference>
<dbReference type="EC" id="3.5.1.88" evidence="2"/>
<dbReference type="CDD" id="cd00487">
    <property type="entry name" value="Pep_deformylase"/>
    <property type="match status" value="1"/>
</dbReference>
<dbReference type="PANTHER" id="PTHR10458:SF22">
    <property type="entry name" value="PEPTIDE DEFORMYLASE"/>
    <property type="match status" value="1"/>
</dbReference>
<evidence type="ECO:0000313" key="4">
    <source>
        <dbReference type="Proteomes" id="UP000661507"/>
    </source>
</evidence>
<dbReference type="InterPro" id="IPR036821">
    <property type="entry name" value="Peptide_deformylase_sf"/>
</dbReference>
<accession>A0A917NLD2</accession>
<protein>
    <recommendedName>
        <fullName evidence="2">Peptide deformylase</fullName>
        <shortName evidence="2">PDF</shortName>
        <ecNumber evidence="2">3.5.1.88</ecNumber>
    </recommendedName>
    <alternativeName>
        <fullName evidence="2">Polypeptide deformylase</fullName>
    </alternativeName>
</protein>
<dbReference type="PANTHER" id="PTHR10458">
    <property type="entry name" value="PEPTIDE DEFORMYLASE"/>
    <property type="match status" value="1"/>
</dbReference>
<keyword evidence="2" id="KW-0378">Hydrolase</keyword>
<reference evidence="3" key="1">
    <citation type="journal article" date="2014" name="Int. J. Syst. Evol. Microbiol.">
        <title>Complete genome sequence of Corynebacterium casei LMG S-19264T (=DSM 44701T), isolated from a smear-ripened cheese.</title>
        <authorList>
            <consortium name="US DOE Joint Genome Institute (JGI-PGF)"/>
            <person name="Walter F."/>
            <person name="Albersmeier A."/>
            <person name="Kalinowski J."/>
            <person name="Ruckert C."/>
        </authorList>
    </citation>
    <scope>NUCLEOTIDE SEQUENCE</scope>
    <source>
        <strain evidence="3">CGMCC 1.3617</strain>
    </source>
</reference>
<gene>
    <name evidence="2 3" type="primary">def</name>
    <name evidence="3" type="ORF">GCM10011320_15340</name>
</gene>
<comment type="similarity">
    <text evidence="1 2">Belongs to the polypeptide deformylase family.</text>
</comment>
<organism evidence="3 4">
    <name type="scientific">Neoroseomonas lacus</name>
    <dbReference type="NCBI Taxonomy" id="287609"/>
    <lineage>
        <taxon>Bacteria</taxon>
        <taxon>Pseudomonadati</taxon>
        <taxon>Pseudomonadota</taxon>
        <taxon>Alphaproteobacteria</taxon>
        <taxon>Acetobacterales</taxon>
        <taxon>Acetobacteraceae</taxon>
        <taxon>Neoroseomonas</taxon>
    </lineage>
</organism>
<feature type="binding site" evidence="2">
    <location>
        <position position="146"/>
    </location>
    <ligand>
        <name>Fe cation</name>
        <dbReference type="ChEBI" id="CHEBI:24875"/>
    </ligand>
</feature>
<dbReference type="Pfam" id="PF01327">
    <property type="entry name" value="Pep_deformylase"/>
    <property type="match status" value="1"/>
</dbReference>
<dbReference type="NCBIfam" id="TIGR00079">
    <property type="entry name" value="pept_deformyl"/>
    <property type="match status" value="1"/>
</dbReference>
<dbReference type="NCBIfam" id="NF001159">
    <property type="entry name" value="PRK00150.1-3"/>
    <property type="match status" value="1"/>
</dbReference>
<evidence type="ECO:0000313" key="3">
    <source>
        <dbReference type="EMBL" id="GGJ09237.1"/>
    </source>
</evidence>
<dbReference type="EMBL" id="BMKW01000003">
    <property type="protein sequence ID" value="GGJ09237.1"/>
    <property type="molecule type" value="Genomic_DNA"/>
</dbReference>
<dbReference type="SUPFAM" id="SSF56420">
    <property type="entry name" value="Peptide deformylase"/>
    <property type="match status" value="1"/>
</dbReference>
<evidence type="ECO:0000256" key="1">
    <source>
        <dbReference type="ARBA" id="ARBA00010759"/>
    </source>
</evidence>
<keyword evidence="2" id="KW-0479">Metal-binding</keyword>
<comment type="function">
    <text evidence="2">Removes the formyl group from the N-terminal Met of newly synthesized proteins. Requires at least a dipeptide for an efficient rate of reaction. N-terminal L-methionine is a prerequisite for activity but the enzyme has broad specificity at other positions.</text>
</comment>
<dbReference type="Proteomes" id="UP000661507">
    <property type="component" value="Unassembled WGS sequence"/>
</dbReference>
<proteinExistence type="inferred from homology"/>
<keyword evidence="4" id="KW-1185">Reference proteome</keyword>
<dbReference type="AlphaFoldDB" id="A0A917NLD2"/>
<dbReference type="HAMAP" id="MF_00163">
    <property type="entry name" value="Pep_deformylase"/>
    <property type="match status" value="1"/>
</dbReference>
<feature type="binding site" evidence="2">
    <location>
        <position position="104"/>
    </location>
    <ligand>
        <name>Fe cation</name>
        <dbReference type="ChEBI" id="CHEBI:24875"/>
    </ligand>
</feature>
<dbReference type="PIRSF" id="PIRSF004749">
    <property type="entry name" value="Pep_def"/>
    <property type="match status" value="1"/>
</dbReference>
<evidence type="ECO:0000256" key="2">
    <source>
        <dbReference type="HAMAP-Rule" id="MF_00163"/>
    </source>
</evidence>
<dbReference type="Gene3D" id="3.90.45.10">
    <property type="entry name" value="Peptide deformylase"/>
    <property type="match status" value="1"/>
</dbReference>
<name>A0A917NLD2_9PROT</name>
<comment type="catalytic activity">
    <reaction evidence="2">
        <text>N-terminal N-formyl-L-methionyl-[peptide] + H2O = N-terminal L-methionyl-[peptide] + formate</text>
        <dbReference type="Rhea" id="RHEA:24420"/>
        <dbReference type="Rhea" id="RHEA-COMP:10639"/>
        <dbReference type="Rhea" id="RHEA-COMP:10640"/>
        <dbReference type="ChEBI" id="CHEBI:15377"/>
        <dbReference type="ChEBI" id="CHEBI:15740"/>
        <dbReference type="ChEBI" id="CHEBI:49298"/>
        <dbReference type="ChEBI" id="CHEBI:64731"/>
        <dbReference type="EC" id="3.5.1.88"/>
    </reaction>
</comment>
<comment type="caution">
    <text evidence="3">The sequence shown here is derived from an EMBL/GenBank/DDBJ whole genome shotgun (WGS) entry which is preliminary data.</text>
</comment>
<dbReference type="GO" id="GO:0042586">
    <property type="term" value="F:peptide deformylase activity"/>
    <property type="evidence" value="ECO:0007669"/>
    <property type="project" value="UniProtKB-UniRule"/>
</dbReference>
<dbReference type="GO" id="GO:0046872">
    <property type="term" value="F:metal ion binding"/>
    <property type="evidence" value="ECO:0007669"/>
    <property type="project" value="UniProtKB-KW"/>
</dbReference>
<reference evidence="3" key="2">
    <citation type="submission" date="2020-09" db="EMBL/GenBank/DDBJ databases">
        <authorList>
            <person name="Sun Q."/>
            <person name="Zhou Y."/>
        </authorList>
    </citation>
    <scope>NUCLEOTIDE SEQUENCE</scope>
    <source>
        <strain evidence="3">CGMCC 1.3617</strain>
    </source>
</reference>
<dbReference type="PRINTS" id="PR01576">
    <property type="entry name" value="PDEFORMYLASE"/>
</dbReference>